<protein>
    <submittedName>
        <fullName evidence="2">Uncharacterized protein</fullName>
    </submittedName>
</protein>
<evidence type="ECO:0000313" key="2">
    <source>
        <dbReference type="EnsemblMetazoa" id="Aqu2.1.27141_001"/>
    </source>
</evidence>
<dbReference type="OrthoDB" id="10003658at2759"/>
<feature type="signal peptide" evidence="1">
    <location>
        <begin position="1"/>
        <end position="19"/>
    </location>
</feature>
<feature type="chain" id="PRO_5010871902" evidence="1">
    <location>
        <begin position="20"/>
        <end position="343"/>
    </location>
</feature>
<accession>A0A1X7UI44</accession>
<name>A0A1X7UI44_AMPQE</name>
<organism evidence="2">
    <name type="scientific">Amphimedon queenslandica</name>
    <name type="common">Sponge</name>
    <dbReference type="NCBI Taxonomy" id="400682"/>
    <lineage>
        <taxon>Eukaryota</taxon>
        <taxon>Metazoa</taxon>
        <taxon>Porifera</taxon>
        <taxon>Demospongiae</taxon>
        <taxon>Heteroscleromorpha</taxon>
        <taxon>Haplosclerida</taxon>
        <taxon>Niphatidae</taxon>
        <taxon>Amphimedon</taxon>
    </lineage>
</organism>
<dbReference type="InParanoid" id="A0A1X7UI44"/>
<dbReference type="AlphaFoldDB" id="A0A1X7UI44"/>
<sequence length="343" mass="38087">MSPGFVFLFTLLLAAVAGPQSFLLPRIASQSSVAVMYLSITVVNEVVIVPWTIIQQEDDVSFAALFLRIQSGAMSTVAITEHLASSSLQKVLVGLSQSRDAQFNVVEASHSVRGVCSIFGSFIKFIVILKSKDEVMIVEPSSQTLQHRFPSSVVEKTRKDKLYNKIVSFCIAGNYSWEDPATYGKPFVSDLCNTLWYIDGHHDVFSSRSCPIPSFFSSFTGFNRPELSKHRKRSISNMCRDRLLELSSVLQDHVTSSWIEKSNWTTFKQPLIQLIESLSSYASYLSIRSKAMKLHHSSSSPSVNFSDASAVKYLPKSLSISSLLSRLDSAVCNTDYVSSNTCE</sequence>
<evidence type="ECO:0000256" key="1">
    <source>
        <dbReference type="SAM" id="SignalP"/>
    </source>
</evidence>
<proteinExistence type="predicted"/>
<keyword evidence="1" id="KW-0732">Signal</keyword>
<dbReference type="EnsemblMetazoa" id="Aqu2.1.27141_001">
    <property type="protein sequence ID" value="Aqu2.1.27141_001"/>
    <property type="gene ID" value="Aqu2.1.27141"/>
</dbReference>
<reference evidence="2" key="1">
    <citation type="submission" date="2017-05" db="UniProtKB">
        <authorList>
            <consortium name="EnsemblMetazoa"/>
        </authorList>
    </citation>
    <scope>IDENTIFICATION</scope>
</reference>